<reference evidence="4" key="1">
    <citation type="submission" date="2025-08" db="UniProtKB">
        <authorList>
            <consortium name="RefSeq"/>
        </authorList>
    </citation>
    <scope>IDENTIFICATION</scope>
    <source>
        <tissue evidence="4">Whole sample</tissue>
    </source>
</reference>
<dbReference type="GO" id="GO:0005737">
    <property type="term" value="C:cytoplasm"/>
    <property type="evidence" value="ECO:0007669"/>
    <property type="project" value="TreeGrafter"/>
</dbReference>
<feature type="region of interest" description="Disordered" evidence="1">
    <location>
        <begin position="286"/>
        <end position="326"/>
    </location>
</feature>
<dbReference type="CDD" id="cd04301">
    <property type="entry name" value="NAT_SF"/>
    <property type="match status" value="2"/>
</dbReference>
<keyword evidence="3" id="KW-1185">Reference proteome</keyword>
<dbReference type="Pfam" id="PF13508">
    <property type="entry name" value="Acetyltransf_7"/>
    <property type="match status" value="1"/>
</dbReference>
<dbReference type="InterPro" id="IPR016181">
    <property type="entry name" value="Acyl_CoA_acyltransferase"/>
</dbReference>
<name>A0A8B8DV46_CRAVI</name>
<dbReference type="InterPro" id="IPR039840">
    <property type="entry name" value="NAA80"/>
</dbReference>
<dbReference type="Gene3D" id="3.40.630.30">
    <property type="match status" value="2"/>
</dbReference>
<dbReference type="SUPFAM" id="SSF55729">
    <property type="entry name" value="Acyl-CoA N-acyltransferases (Nat)"/>
    <property type="match status" value="2"/>
</dbReference>
<organism evidence="3 4">
    <name type="scientific">Crassostrea virginica</name>
    <name type="common">Eastern oyster</name>
    <dbReference type="NCBI Taxonomy" id="6565"/>
    <lineage>
        <taxon>Eukaryota</taxon>
        <taxon>Metazoa</taxon>
        <taxon>Spiralia</taxon>
        <taxon>Lophotrochozoa</taxon>
        <taxon>Mollusca</taxon>
        <taxon>Bivalvia</taxon>
        <taxon>Autobranchia</taxon>
        <taxon>Pteriomorphia</taxon>
        <taxon>Ostreida</taxon>
        <taxon>Ostreoidea</taxon>
        <taxon>Ostreidae</taxon>
        <taxon>Crassostrea</taxon>
    </lineage>
</organism>
<dbReference type="Proteomes" id="UP000694844">
    <property type="component" value="Chromosome 4"/>
</dbReference>
<gene>
    <name evidence="4" type="primary">LOC111129598</name>
</gene>
<protein>
    <submittedName>
        <fullName evidence="4">N-acetyltransferase 6-like</fullName>
    </submittedName>
</protein>
<sequence length="338" mass="38112">MEEVLVLHKYPKYLDECADILNEEWKRSKSARLHSLEKSSDTFPTCLILVGNTNGVKTVIAHSRLSKVHGKTGSCLVESVVVRKELRGKGYGKKIMLETEEFAKRKGMTTLYLSTHDKQDFYKHLGFTFCDPIVSFGVNTDNLPEGFLQRFLSDKSPEEKRKEKLSPAVNLGSPTVPAPSAPHHPLLPTHICFVTNAWSNYTFKISFSVVVRKELRGKGYGKKIMLETEEFAKRKGMTTLYLSTHDKQDFYKHLGFTFCDPIVSFGVNTDNLPEGFLQRFLSDKSPEEKRKEKLSPAVNLGSPTVPAPSAPPPPPPPPPTAKIDRWDPNAISWMKKDF</sequence>
<feature type="region of interest" description="Disordered" evidence="1">
    <location>
        <begin position="158"/>
        <end position="177"/>
    </location>
</feature>
<evidence type="ECO:0000313" key="3">
    <source>
        <dbReference type="Proteomes" id="UP000694844"/>
    </source>
</evidence>
<dbReference type="RefSeq" id="XP_022331760.1">
    <property type="nucleotide sequence ID" value="XM_022476052.1"/>
</dbReference>
<dbReference type="InterPro" id="IPR000182">
    <property type="entry name" value="GNAT_dom"/>
</dbReference>
<evidence type="ECO:0000313" key="4">
    <source>
        <dbReference type="RefSeq" id="XP_022331760.1"/>
    </source>
</evidence>
<feature type="domain" description="N-acetyltransferase" evidence="2">
    <location>
        <begin position="208"/>
        <end position="279"/>
    </location>
</feature>
<evidence type="ECO:0000256" key="1">
    <source>
        <dbReference type="SAM" id="MobiDB-lite"/>
    </source>
</evidence>
<dbReference type="PANTHER" id="PTHR13538:SF4">
    <property type="entry name" value="N-ALPHA-ACETYLTRANSFERASE 80"/>
    <property type="match status" value="1"/>
</dbReference>
<feature type="domain" description="N-acetyltransferase" evidence="2">
    <location>
        <begin position="4"/>
        <end position="150"/>
    </location>
</feature>
<dbReference type="OrthoDB" id="329272at2759"/>
<dbReference type="GO" id="GO:0008080">
    <property type="term" value="F:N-acetyltransferase activity"/>
    <property type="evidence" value="ECO:0007669"/>
    <property type="project" value="InterPro"/>
</dbReference>
<dbReference type="AlphaFoldDB" id="A0A8B8DV46"/>
<feature type="compositionally biased region" description="Pro residues" evidence="1">
    <location>
        <begin position="305"/>
        <end position="320"/>
    </location>
</feature>
<evidence type="ECO:0000259" key="2">
    <source>
        <dbReference type="PROSITE" id="PS51186"/>
    </source>
</evidence>
<dbReference type="GeneID" id="111129598"/>
<proteinExistence type="predicted"/>
<dbReference type="KEGG" id="cvn:111129598"/>
<dbReference type="Pfam" id="PF00583">
    <property type="entry name" value="Acetyltransf_1"/>
    <property type="match status" value="1"/>
</dbReference>
<dbReference type="GO" id="GO:1905502">
    <property type="term" value="F:acetyl-CoA binding"/>
    <property type="evidence" value="ECO:0007669"/>
    <property type="project" value="TreeGrafter"/>
</dbReference>
<dbReference type="PANTHER" id="PTHR13538">
    <property type="entry name" value="N-ACETYLTRANSFERASE 6"/>
    <property type="match status" value="1"/>
</dbReference>
<dbReference type="PROSITE" id="PS51186">
    <property type="entry name" value="GNAT"/>
    <property type="match status" value="2"/>
</dbReference>
<accession>A0A8B8DV46</accession>